<dbReference type="InterPro" id="IPR036770">
    <property type="entry name" value="Ankyrin_rpt-contain_sf"/>
</dbReference>
<dbReference type="GO" id="GO:0008168">
    <property type="term" value="F:methyltransferase activity"/>
    <property type="evidence" value="ECO:0007669"/>
    <property type="project" value="UniProtKB-KW"/>
</dbReference>
<dbReference type="SUPFAM" id="SSF48403">
    <property type="entry name" value="Ankyrin repeat"/>
    <property type="match status" value="1"/>
</dbReference>
<dbReference type="SUPFAM" id="SSF53335">
    <property type="entry name" value="S-adenosyl-L-methionine-dependent methyltransferases"/>
    <property type="match status" value="1"/>
</dbReference>
<dbReference type="InterPro" id="IPR002110">
    <property type="entry name" value="Ankyrin_rpt"/>
</dbReference>
<protein>
    <submittedName>
        <fullName evidence="2">Methyltransferase, putative</fullName>
    </submittedName>
</protein>
<evidence type="ECO:0000256" key="1">
    <source>
        <dbReference type="PROSITE-ProRule" id="PRU00023"/>
    </source>
</evidence>
<gene>
    <name evidence="2" type="ORF">POVCU2_0024010</name>
</gene>
<proteinExistence type="predicted"/>
<dbReference type="PROSITE" id="PS50088">
    <property type="entry name" value="ANK_REPEAT"/>
    <property type="match status" value="1"/>
</dbReference>
<accession>A0A1A8VU01</accession>
<dbReference type="InterPro" id="IPR019410">
    <property type="entry name" value="Methyltransf_16"/>
</dbReference>
<dbReference type="InterPro" id="IPR029063">
    <property type="entry name" value="SAM-dependent_MTases_sf"/>
</dbReference>
<dbReference type="GO" id="GO:0032259">
    <property type="term" value="P:methylation"/>
    <property type="evidence" value="ECO:0007669"/>
    <property type="project" value="UniProtKB-KW"/>
</dbReference>
<dbReference type="Pfam" id="PF12796">
    <property type="entry name" value="Ank_2"/>
    <property type="match status" value="1"/>
</dbReference>
<dbReference type="Gene3D" id="3.40.50.150">
    <property type="entry name" value="Vaccinia Virus protein VP39"/>
    <property type="match status" value="1"/>
</dbReference>
<dbReference type="Gene3D" id="1.25.40.20">
    <property type="entry name" value="Ankyrin repeat-containing domain"/>
    <property type="match status" value="1"/>
</dbReference>
<keyword evidence="2" id="KW-0808">Transferase</keyword>
<name>A0A1A8VU01_PLAOA</name>
<keyword evidence="1" id="KW-0040">ANK repeat</keyword>
<dbReference type="Pfam" id="PF10294">
    <property type="entry name" value="Methyltransf_16"/>
    <property type="match status" value="1"/>
</dbReference>
<dbReference type="PROSITE" id="PS50297">
    <property type="entry name" value="ANK_REP_REGION"/>
    <property type="match status" value="1"/>
</dbReference>
<sequence length="736" mass="83365">MENVEYSEKGTSEEEEVIEDLIYYVRTDDIIEIKNLLQNKNINSINDIKDENGNTLLHFACANNNIAMIKFLLYECGIDYNPHNNSGNSPLLWALQNKNYEAIQEILLFDYQLNKEEYISIEKKKNELYENMSKNVKYPLLNDTYLISEDIKKKIKALKLINNIFPCAQNGHQNGLHKKEEIHLYKKRNKINLLKKNEFQKNILSEAFNAQDENILHLVLSHPISSVLDNQEGSFTNENFRDTHSDGINNCDDGKIEGVYNMNTSDGCKKGAFVQDGSPEMNATGVSSTNGYAMGVSSTNGYAMGVSSTNGYATGVSSTNGYATGVSSTNGYATGVNSTNGYATGVNSTNEYGTTVTTDSTQCHEQSCGAGSDFTANIEEAQIVQEYTHELLINEKIKMNNSDIIIKIREIGLNYYGNCLGENEIKNDITGINIWESSIILSKWISDLLYDKKIIFNDKNVLEVGAGCGLPSLSLFIYSNIVHKNKNYGDLPNLVISDINLFTLHNISHNVNINKHLLSHANSQWENKIKICNIDWTNENTYLKDKNNLITYDFIIGSDLIYDKNVVPSLIHLLNSTLKKDGIFFYVCKKSRDGVQLFFELLKNNNFDIQFFTPPLPYFTNPFVNLDQNLFETKFSELEEAHNFVMLRCCRPHTPSSPLDLYNSFPFGNTLFKPRLLRTISTAVQRCSCFRKRSGYFHPRSMYHLASSRRRHFIPFRSMHCSEVNLAVVTAAEGAL</sequence>
<dbReference type="PANTHER" id="PTHR14614:SF165">
    <property type="entry name" value="FAM86 N-TERMINAL DOMAIN-CONTAINING PROTEIN"/>
    <property type="match status" value="1"/>
</dbReference>
<reference evidence="3" key="1">
    <citation type="submission" date="2016-05" db="EMBL/GenBank/DDBJ databases">
        <authorList>
            <person name="Naeem Raeece"/>
        </authorList>
    </citation>
    <scope>NUCLEOTIDE SEQUENCE [LARGE SCALE GENOMIC DNA]</scope>
</reference>
<evidence type="ECO:0000313" key="2">
    <source>
        <dbReference type="EMBL" id="SBS84019.1"/>
    </source>
</evidence>
<keyword evidence="2" id="KW-0489">Methyltransferase</keyword>
<dbReference type="EMBL" id="FLQU01000331">
    <property type="protein sequence ID" value="SBS84019.1"/>
    <property type="molecule type" value="Genomic_DNA"/>
</dbReference>
<dbReference type="Proteomes" id="UP000078560">
    <property type="component" value="Unassembled WGS sequence"/>
</dbReference>
<dbReference type="SMART" id="SM00248">
    <property type="entry name" value="ANK"/>
    <property type="match status" value="3"/>
</dbReference>
<dbReference type="PANTHER" id="PTHR14614">
    <property type="entry name" value="HEPATOCELLULAR CARCINOMA-ASSOCIATED ANTIGEN"/>
    <property type="match status" value="1"/>
</dbReference>
<feature type="repeat" description="ANK" evidence="1">
    <location>
        <begin position="52"/>
        <end position="85"/>
    </location>
</feature>
<dbReference type="GO" id="GO:0005634">
    <property type="term" value="C:nucleus"/>
    <property type="evidence" value="ECO:0007669"/>
    <property type="project" value="TreeGrafter"/>
</dbReference>
<organism evidence="2 3">
    <name type="scientific">Plasmodium ovale curtisi</name>
    <dbReference type="NCBI Taxonomy" id="864141"/>
    <lineage>
        <taxon>Eukaryota</taxon>
        <taxon>Sar</taxon>
        <taxon>Alveolata</taxon>
        <taxon>Apicomplexa</taxon>
        <taxon>Aconoidasida</taxon>
        <taxon>Haemosporida</taxon>
        <taxon>Plasmodiidae</taxon>
        <taxon>Plasmodium</taxon>
        <taxon>Plasmodium (Plasmodium)</taxon>
    </lineage>
</organism>
<dbReference type="GO" id="GO:0005737">
    <property type="term" value="C:cytoplasm"/>
    <property type="evidence" value="ECO:0007669"/>
    <property type="project" value="TreeGrafter"/>
</dbReference>
<dbReference type="AlphaFoldDB" id="A0A1A8VU01"/>
<evidence type="ECO:0000313" key="3">
    <source>
        <dbReference type="Proteomes" id="UP000078560"/>
    </source>
</evidence>